<dbReference type="Proteomes" id="UP000485058">
    <property type="component" value="Unassembled WGS sequence"/>
</dbReference>
<dbReference type="AlphaFoldDB" id="A0A6A0AA74"/>
<evidence type="ECO:0000313" key="1">
    <source>
        <dbReference type="EMBL" id="GFH29261.1"/>
    </source>
</evidence>
<proteinExistence type="predicted"/>
<organism evidence="1 2">
    <name type="scientific">Haematococcus lacustris</name>
    <name type="common">Green alga</name>
    <name type="synonym">Haematococcus pluvialis</name>
    <dbReference type="NCBI Taxonomy" id="44745"/>
    <lineage>
        <taxon>Eukaryota</taxon>
        <taxon>Viridiplantae</taxon>
        <taxon>Chlorophyta</taxon>
        <taxon>core chlorophytes</taxon>
        <taxon>Chlorophyceae</taxon>
        <taxon>CS clade</taxon>
        <taxon>Chlamydomonadales</taxon>
        <taxon>Haematococcaceae</taxon>
        <taxon>Haematococcus</taxon>
    </lineage>
</organism>
<protein>
    <submittedName>
        <fullName evidence="1">Uncharacterized protein</fullName>
    </submittedName>
</protein>
<sequence>MEEAVEVEGDYPQANVLPGLVAGDVVHEEAFIFVRAGGAEGCSVKQLMVFIGIAGISAQGGWIADEVLRACCKAQVQQRGKRAAGGKVPHQLRQLSSEQSAAVRLRCGPVARVQG</sequence>
<name>A0A6A0AA74_HAELA</name>
<dbReference type="EMBL" id="BLLF01004263">
    <property type="protein sequence ID" value="GFH29261.1"/>
    <property type="molecule type" value="Genomic_DNA"/>
</dbReference>
<accession>A0A6A0AA74</accession>
<reference evidence="1 2" key="1">
    <citation type="submission" date="2020-02" db="EMBL/GenBank/DDBJ databases">
        <title>Draft genome sequence of Haematococcus lacustris strain NIES-144.</title>
        <authorList>
            <person name="Morimoto D."/>
            <person name="Nakagawa S."/>
            <person name="Yoshida T."/>
            <person name="Sawayama S."/>
        </authorList>
    </citation>
    <scope>NUCLEOTIDE SEQUENCE [LARGE SCALE GENOMIC DNA]</scope>
    <source>
        <strain evidence="1 2">NIES-144</strain>
    </source>
</reference>
<evidence type="ECO:0000313" key="2">
    <source>
        <dbReference type="Proteomes" id="UP000485058"/>
    </source>
</evidence>
<gene>
    <name evidence="1" type="ORF">HaLaN_27897</name>
</gene>
<keyword evidence="2" id="KW-1185">Reference proteome</keyword>
<comment type="caution">
    <text evidence="1">The sequence shown here is derived from an EMBL/GenBank/DDBJ whole genome shotgun (WGS) entry which is preliminary data.</text>
</comment>